<accession>Q6IM40</accession>
<protein>
    <submittedName>
        <fullName evidence="2">HDC07552</fullName>
    </submittedName>
</protein>
<proteinExistence type="predicted"/>
<evidence type="ECO:0000256" key="1">
    <source>
        <dbReference type="SAM" id="Phobius"/>
    </source>
</evidence>
<evidence type="ECO:0000313" key="2">
    <source>
        <dbReference type="EMBL" id="DAA02670.1"/>
    </source>
</evidence>
<dbReference type="AlphaFoldDB" id="Q6IM40"/>
<keyword evidence="1" id="KW-0472">Membrane</keyword>
<feature type="transmembrane region" description="Helical" evidence="1">
    <location>
        <begin position="29"/>
        <end position="48"/>
    </location>
</feature>
<dbReference type="EMBL" id="BK001826">
    <property type="protein sequence ID" value="DAA02670.1"/>
    <property type="molecule type" value="Genomic_DNA"/>
</dbReference>
<gene>
    <name evidence="2" type="ORF">HDC07552</name>
</gene>
<keyword evidence="1" id="KW-0812">Transmembrane</keyword>
<keyword evidence="1" id="KW-1133">Transmembrane helix</keyword>
<organism evidence="2">
    <name type="scientific">Drosophila melanogaster</name>
    <name type="common">Fruit fly</name>
    <dbReference type="NCBI Taxonomy" id="7227"/>
    <lineage>
        <taxon>Eukaryota</taxon>
        <taxon>Metazoa</taxon>
        <taxon>Ecdysozoa</taxon>
        <taxon>Arthropoda</taxon>
        <taxon>Hexapoda</taxon>
        <taxon>Insecta</taxon>
        <taxon>Pterygota</taxon>
        <taxon>Neoptera</taxon>
        <taxon>Endopterygota</taxon>
        <taxon>Diptera</taxon>
        <taxon>Brachycera</taxon>
        <taxon>Muscomorpha</taxon>
        <taxon>Ephydroidea</taxon>
        <taxon>Drosophilidae</taxon>
        <taxon>Drosophila</taxon>
        <taxon>Sophophora</taxon>
    </lineage>
</organism>
<name>Q6IM40_DROME</name>
<reference evidence="2" key="1">
    <citation type="journal article" date="2003" name="Genome Biol.">
        <title>An integrated gene annotation and transcriptional profiling approach towards the full gene content of the Drosophila genome.</title>
        <authorList>
            <person name="Hild M."/>
            <person name="Beckmann B."/>
            <person name="Haas S.A."/>
            <person name="Koch B."/>
            <person name="Solovyev V."/>
            <person name="Busold C."/>
            <person name="Fellenberg K."/>
            <person name="Boutros M."/>
            <person name="Vingron M."/>
            <person name="Sauer F."/>
            <person name="Hoheisel J.D."/>
            <person name="Paro R."/>
        </authorList>
    </citation>
    <scope>NUCLEOTIDE SEQUENCE</scope>
</reference>
<sequence length="214" mass="23486">MSPTPSHSGPKTRGTDCGHRDFLPIRNAVKLYAIIMIAIVTAGIRDGVHRMRMPEPRPAVELHSHIVRPIRVSAYAMYFIMGPTYAFHARRLLGLQPLQPVRSCFYFSGGLLRALLQPIVVIVRAMVVLACSSLKPEVTLNGEKPPTGQRGVCALCKVLVSGECLATARICRKCLLEQGGGEREWCQSGELGHSATDNLRISRSRDSHAGMMAR</sequence>